<dbReference type="EMBL" id="LDJX01000002">
    <property type="protein sequence ID" value="KPM32440.1"/>
    <property type="molecule type" value="Genomic_DNA"/>
</dbReference>
<gene>
    <name evidence="2" type="ORF">I595_855</name>
</gene>
<proteinExistence type="predicted"/>
<dbReference type="AlphaFoldDB" id="A0A0P7AWI3"/>
<organism evidence="2 3">
    <name type="scientific">Croceitalea dokdonensis DOKDO 023</name>
    <dbReference type="NCBI Taxonomy" id="1300341"/>
    <lineage>
        <taxon>Bacteria</taxon>
        <taxon>Pseudomonadati</taxon>
        <taxon>Bacteroidota</taxon>
        <taxon>Flavobacteriia</taxon>
        <taxon>Flavobacteriales</taxon>
        <taxon>Flavobacteriaceae</taxon>
        <taxon>Croceitalea</taxon>
    </lineage>
</organism>
<evidence type="ECO:0000256" key="1">
    <source>
        <dbReference type="SAM" id="MobiDB-lite"/>
    </source>
</evidence>
<protein>
    <submittedName>
        <fullName evidence="2">Uncharacterized protein</fullName>
    </submittedName>
</protein>
<feature type="region of interest" description="Disordered" evidence="1">
    <location>
        <begin position="1"/>
        <end position="42"/>
    </location>
</feature>
<dbReference type="Proteomes" id="UP000050280">
    <property type="component" value="Unassembled WGS sequence"/>
</dbReference>
<comment type="caution">
    <text evidence="2">The sequence shown here is derived from an EMBL/GenBank/DDBJ whole genome shotgun (WGS) entry which is preliminary data.</text>
</comment>
<reference evidence="2 3" key="1">
    <citation type="submission" date="2015-09" db="EMBL/GenBank/DDBJ databases">
        <title>Genome sequence of the marine flavobacterium Croceitalea dokdonensis DOKDO 023 that contains proton- and sodium-pumping rhodopsins.</title>
        <authorList>
            <person name="Kwon S.-K."/>
            <person name="Lee H.K."/>
            <person name="Kwak M.-J."/>
            <person name="Kim J.F."/>
        </authorList>
    </citation>
    <scope>NUCLEOTIDE SEQUENCE [LARGE SCALE GENOMIC DNA]</scope>
    <source>
        <strain evidence="2 3">DOKDO 023</strain>
    </source>
</reference>
<accession>A0A0P7AWI3</accession>
<feature type="compositionally biased region" description="Basic and acidic residues" evidence="1">
    <location>
        <begin position="1"/>
        <end position="24"/>
    </location>
</feature>
<sequence length="42" mass="4943">MSEALNERMMEFGDRVAAEVDKPSNRNPRKNQHRKDSIDRVD</sequence>
<name>A0A0P7AWI3_9FLAO</name>
<evidence type="ECO:0000313" key="2">
    <source>
        <dbReference type="EMBL" id="KPM32440.1"/>
    </source>
</evidence>
<keyword evidence="3" id="KW-1185">Reference proteome</keyword>
<evidence type="ECO:0000313" key="3">
    <source>
        <dbReference type="Proteomes" id="UP000050280"/>
    </source>
</evidence>